<evidence type="ECO:0000313" key="1">
    <source>
        <dbReference type="EMBL" id="KKK91742.1"/>
    </source>
</evidence>
<gene>
    <name evidence="1" type="ORF">LCGC14_2709890</name>
</gene>
<sequence>MRLPCKKRKTEETSRVCRKCGVVQWPPDCHDRMSPFLDAAHYDAELDMLIYGPCRCCGAEQTEKPLDRRAAIAWP</sequence>
<name>A0A0F8ZD58_9ZZZZ</name>
<reference evidence="1" key="1">
    <citation type="journal article" date="2015" name="Nature">
        <title>Complex archaea that bridge the gap between prokaryotes and eukaryotes.</title>
        <authorList>
            <person name="Spang A."/>
            <person name="Saw J.H."/>
            <person name="Jorgensen S.L."/>
            <person name="Zaremba-Niedzwiedzka K."/>
            <person name="Martijn J."/>
            <person name="Lind A.E."/>
            <person name="van Eijk R."/>
            <person name="Schleper C."/>
            <person name="Guy L."/>
            <person name="Ettema T.J."/>
        </authorList>
    </citation>
    <scope>NUCLEOTIDE SEQUENCE</scope>
</reference>
<dbReference type="EMBL" id="LAZR01048517">
    <property type="protein sequence ID" value="KKK91742.1"/>
    <property type="molecule type" value="Genomic_DNA"/>
</dbReference>
<proteinExistence type="predicted"/>
<organism evidence="1">
    <name type="scientific">marine sediment metagenome</name>
    <dbReference type="NCBI Taxonomy" id="412755"/>
    <lineage>
        <taxon>unclassified sequences</taxon>
        <taxon>metagenomes</taxon>
        <taxon>ecological metagenomes</taxon>
    </lineage>
</organism>
<comment type="caution">
    <text evidence="1">The sequence shown here is derived from an EMBL/GenBank/DDBJ whole genome shotgun (WGS) entry which is preliminary data.</text>
</comment>
<dbReference type="AlphaFoldDB" id="A0A0F8ZD58"/>
<accession>A0A0F8ZD58</accession>
<protein>
    <submittedName>
        <fullName evidence="1">Uncharacterized protein</fullName>
    </submittedName>
</protein>